<comment type="caution">
    <text evidence="1">The sequence shown here is derived from an EMBL/GenBank/DDBJ whole genome shotgun (WGS) entry which is preliminary data.</text>
</comment>
<evidence type="ECO:0000313" key="2">
    <source>
        <dbReference type="Proteomes" id="UP000242146"/>
    </source>
</evidence>
<dbReference type="EMBL" id="MCGT01000004">
    <property type="protein sequence ID" value="ORX60397.1"/>
    <property type="molecule type" value="Genomic_DNA"/>
</dbReference>
<sequence length="86" mass="10286">MISLLSSDPWHCFFPTTEFLSISRRSNARVNLFCKKVGQPFQAKSLIVSFWEPHWKLPYLACLEHKRVQILFLFFCFLYPCKRTLK</sequence>
<accession>A0A1X2GSE5</accession>
<dbReference type="AlphaFoldDB" id="A0A1X2GSE5"/>
<keyword evidence="2" id="KW-1185">Reference proteome</keyword>
<reference evidence="1 2" key="1">
    <citation type="submission" date="2016-07" db="EMBL/GenBank/DDBJ databases">
        <title>Pervasive Adenine N6-methylation of Active Genes in Fungi.</title>
        <authorList>
            <consortium name="DOE Joint Genome Institute"/>
            <person name="Mondo S.J."/>
            <person name="Dannebaum R.O."/>
            <person name="Kuo R.C."/>
            <person name="Labutti K."/>
            <person name="Haridas S."/>
            <person name="Kuo A."/>
            <person name="Salamov A."/>
            <person name="Ahrendt S.R."/>
            <person name="Lipzen A."/>
            <person name="Sullivan W."/>
            <person name="Andreopoulos W.B."/>
            <person name="Clum A."/>
            <person name="Lindquist E."/>
            <person name="Daum C."/>
            <person name="Ramamoorthy G.K."/>
            <person name="Gryganskyi A."/>
            <person name="Culley D."/>
            <person name="Magnuson J.K."/>
            <person name="James T.Y."/>
            <person name="O'Malley M.A."/>
            <person name="Stajich J.E."/>
            <person name="Spatafora J.W."/>
            <person name="Visel A."/>
            <person name="Grigoriev I.V."/>
        </authorList>
    </citation>
    <scope>NUCLEOTIDE SEQUENCE [LARGE SCALE GENOMIC DNA]</scope>
    <source>
        <strain evidence="1 2">NRRL 3301</strain>
    </source>
</reference>
<organism evidence="1 2">
    <name type="scientific">Hesseltinella vesiculosa</name>
    <dbReference type="NCBI Taxonomy" id="101127"/>
    <lineage>
        <taxon>Eukaryota</taxon>
        <taxon>Fungi</taxon>
        <taxon>Fungi incertae sedis</taxon>
        <taxon>Mucoromycota</taxon>
        <taxon>Mucoromycotina</taxon>
        <taxon>Mucoromycetes</taxon>
        <taxon>Mucorales</taxon>
        <taxon>Cunninghamellaceae</taxon>
        <taxon>Hesseltinella</taxon>
    </lineage>
</organism>
<proteinExistence type="predicted"/>
<dbReference type="Proteomes" id="UP000242146">
    <property type="component" value="Unassembled WGS sequence"/>
</dbReference>
<evidence type="ECO:0000313" key="1">
    <source>
        <dbReference type="EMBL" id="ORX60397.1"/>
    </source>
</evidence>
<name>A0A1X2GSE5_9FUNG</name>
<gene>
    <name evidence="1" type="ORF">DM01DRAFT_1159600</name>
</gene>
<protein>
    <submittedName>
        <fullName evidence="1">Uncharacterized protein</fullName>
    </submittedName>
</protein>